<feature type="signal peptide" evidence="5">
    <location>
        <begin position="1"/>
        <end position="31"/>
    </location>
</feature>
<evidence type="ECO:0000256" key="2">
    <source>
        <dbReference type="ARBA" id="ARBA00022448"/>
    </source>
</evidence>
<organism evidence="6 7">
    <name type="scientific">Actinotalea ferrariae CF5-4</name>
    <dbReference type="NCBI Taxonomy" id="948458"/>
    <lineage>
        <taxon>Bacteria</taxon>
        <taxon>Bacillati</taxon>
        <taxon>Actinomycetota</taxon>
        <taxon>Actinomycetes</taxon>
        <taxon>Micrococcales</taxon>
        <taxon>Cellulomonadaceae</taxon>
        <taxon>Actinotalea</taxon>
    </lineage>
</organism>
<evidence type="ECO:0000256" key="1">
    <source>
        <dbReference type="ARBA" id="ARBA00011028"/>
    </source>
</evidence>
<feature type="compositionally biased region" description="Basic and acidic residues" evidence="4">
    <location>
        <begin position="147"/>
        <end position="179"/>
    </location>
</feature>
<dbReference type="Proteomes" id="UP000019753">
    <property type="component" value="Unassembled WGS sequence"/>
</dbReference>
<feature type="region of interest" description="Disordered" evidence="4">
    <location>
        <begin position="29"/>
        <end position="50"/>
    </location>
</feature>
<name>A0A021VRC9_9CELL</name>
<dbReference type="GO" id="GO:0030001">
    <property type="term" value="P:metal ion transport"/>
    <property type="evidence" value="ECO:0007669"/>
    <property type="project" value="InterPro"/>
</dbReference>
<dbReference type="EMBL" id="AXCW01000070">
    <property type="protein sequence ID" value="EYR63749.1"/>
    <property type="molecule type" value="Genomic_DNA"/>
</dbReference>
<protein>
    <submittedName>
        <fullName evidence="6">ABC transporter substrate-binding protein</fullName>
    </submittedName>
</protein>
<comment type="similarity">
    <text evidence="1">Belongs to the bacterial solute-binding protein 9 family.</text>
</comment>
<evidence type="ECO:0000256" key="5">
    <source>
        <dbReference type="SAM" id="SignalP"/>
    </source>
</evidence>
<evidence type="ECO:0000313" key="7">
    <source>
        <dbReference type="Proteomes" id="UP000019753"/>
    </source>
</evidence>
<dbReference type="Gene3D" id="3.40.50.1980">
    <property type="entry name" value="Nitrogenase molybdenum iron protein domain"/>
    <property type="match status" value="2"/>
</dbReference>
<dbReference type="InterPro" id="IPR006127">
    <property type="entry name" value="ZnuA-like"/>
</dbReference>
<sequence>PRRSPRRGASGARLLPAAVVGALALSACSTAEEPEPAADPAPAASAAPAEEAAVAEVEPLRVLASFYPLVHAVEQVGGDLVEVASLTPAGAEPHDLELSPAQLREMSEADAVVYLSGFQPAVDDAIASRQPGNVLDVFDAADLQPAPEEHDHAHEEEEKQEPAEEEHTADDGHDDHSGLDPHFWLDPTRLAAVGEQIAAALSQAAPEHAETFAENAAAFTADLTALDAAFTDGLAQCERDVVITGHTAFGYLADRYGFTEIGVAGIDPEAEPSPARLREIAFEVREHGVTAVYTESAANPAVAETLASDLGLEVLVLDPIETLADPASDYRGVMESNLEALRTGLGCG</sequence>
<evidence type="ECO:0000256" key="3">
    <source>
        <dbReference type="ARBA" id="ARBA00022729"/>
    </source>
</evidence>
<keyword evidence="7" id="KW-1185">Reference proteome</keyword>
<dbReference type="SUPFAM" id="SSF53807">
    <property type="entry name" value="Helical backbone' metal receptor"/>
    <property type="match status" value="1"/>
</dbReference>
<dbReference type="PANTHER" id="PTHR42953:SF3">
    <property type="entry name" value="HIGH-AFFINITY ZINC UPTAKE SYSTEM PROTEIN ZNUA"/>
    <property type="match status" value="1"/>
</dbReference>
<evidence type="ECO:0000256" key="4">
    <source>
        <dbReference type="SAM" id="MobiDB-lite"/>
    </source>
</evidence>
<evidence type="ECO:0000313" key="6">
    <source>
        <dbReference type="EMBL" id="EYR63749.1"/>
    </source>
</evidence>
<dbReference type="PANTHER" id="PTHR42953">
    <property type="entry name" value="HIGH-AFFINITY ZINC UPTAKE SYSTEM PROTEIN ZNUA-RELATED"/>
    <property type="match status" value="1"/>
</dbReference>
<accession>A0A021VRC9</accession>
<dbReference type="InterPro" id="IPR050492">
    <property type="entry name" value="Bact_metal-bind_prot9"/>
</dbReference>
<reference evidence="6 7" key="1">
    <citation type="submission" date="2014-01" db="EMBL/GenBank/DDBJ databases">
        <title>Actinotalea ferrariae CF5-4.</title>
        <authorList>
            <person name="Chen F."/>
            <person name="Li Y."/>
            <person name="Wang G."/>
        </authorList>
    </citation>
    <scope>NUCLEOTIDE SEQUENCE [LARGE SCALE GENOMIC DNA]</scope>
    <source>
        <strain evidence="6 7">CF5-4</strain>
    </source>
</reference>
<dbReference type="GO" id="GO:0046872">
    <property type="term" value="F:metal ion binding"/>
    <property type="evidence" value="ECO:0007669"/>
    <property type="project" value="InterPro"/>
</dbReference>
<feature type="non-terminal residue" evidence="6">
    <location>
        <position position="1"/>
    </location>
</feature>
<proteinExistence type="inferred from homology"/>
<dbReference type="AlphaFoldDB" id="A0A021VRC9"/>
<feature type="chain" id="PRO_5039168973" evidence="5">
    <location>
        <begin position="32"/>
        <end position="348"/>
    </location>
</feature>
<dbReference type="Pfam" id="PF01297">
    <property type="entry name" value="ZnuA"/>
    <property type="match status" value="1"/>
</dbReference>
<feature type="compositionally biased region" description="Low complexity" evidence="4">
    <location>
        <begin position="38"/>
        <end position="50"/>
    </location>
</feature>
<keyword evidence="3 5" id="KW-0732">Signal</keyword>
<keyword evidence="2" id="KW-0813">Transport</keyword>
<comment type="caution">
    <text evidence="6">The sequence shown here is derived from an EMBL/GenBank/DDBJ whole genome shotgun (WGS) entry which is preliminary data.</text>
</comment>
<gene>
    <name evidence="6" type="ORF">N866_18540</name>
</gene>
<feature type="region of interest" description="Disordered" evidence="4">
    <location>
        <begin position="146"/>
        <end position="183"/>
    </location>
</feature>
<dbReference type="RefSeq" id="WP_342668397.1">
    <property type="nucleotide sequence ID" value="NZ_AXCW01000070.1"/>
</dbReference>